<dbReference type="InterPro" id="IPR000182">
    <property type="entry name" value="GNAT_dom"/>
</dbReference>
<evidence type="ECO:0000313" key="2">
    <source>
        <dbReference type="EMBL" id="KNY28789.1"/>
    </source>
</evidence>
<comment type="caution">
    <text evidence="2">The sequence shown here is derived from an EMBL/GenBank/DDBJ whole genome shotgun (WGS) entry which is preliminary data.</text>
</comment>
<dbReference type="EMBL" id="LGTC01000001">
    <property type="protein sequence ID" value="KNY28789.1"/>
    <property type="molecule type" value="Genomic_DNA"/>
</dbReference>
<keyword evidence="2" id="KW-0808">Transferase</keyword>
<evidence type="ECO:0000313" key="3">
    <source>
        <dbReference type="Proteomes" id="UP000036923"/>
    </source>
</evidence>
<keyword evidence="3" id="KW-1185">Reference proteome</keyword>
<name>A0A0L6JSX1_9FIRM</name>
<sequence length="149" mass="17385">MVEKALYEDLEEILKLQRLAFQSEAKLSNDFQIPPLTQTLEGIREDYLNQTILKAVLCNKIIGSVRAYKEGDICYIGRVIVHPDHQNKGIGKLLMQKIEEELYQCSKYSLFTGKKSLRNIHFYSSLGYKLTREEYVNDNLTLIYFEKVK</sequence>
<gene>
    <name evidence="2" type="ORF">Bccel_4063</name>
</gene>
<proteinExistence type="predicted"/>
<dbReference type="AlphaFoldDB" id="A0A0L6JSX1"/>
<dbReference type="STRING" id="398512.Bccel_4063"/>
<reference evidence="3" key="1">
    <citation type="submission" date="2015-07" db="EMBL/GenBank/DDBJ databases">
        <title>Near-Complete Genome Sequence of the Cellulolytic Bacterium Bacteroides (Pseudobacteroides) cellulosolvens ATCC 35603.</title>
        <authorList>
            <person name="Dassa B."/>
            <person name="Utturkar S.M."/>
            <person name="Klingeman D.M."/>
            <person name="Hurt R.A."/>
            <person name="Keller M."/>
            <person name="Xu J."/>
            <person name="Reddy Y.H.K."/>
            <person name="Borovok I."/>
            <person name="Grinberg I.R."/>
            <person name="Lamed R."/>
            <person name="Zhivin O."/>
            <person name="Bayer E.A."/>
            <person name="Brown S.D."/>
        </authorList>
    </citation>
    <scope>NUCLEOTIDE SEQUENCE [LARGE SCALE GENOMIC DNA]</scope>
    <source>
        <strain evidence="3">DSM 2933</strain>
    </source>
</reference>
<dbReference type="eggNOG" id="COG0454">
    <property type="taxonomic scope" value="Bacteria"/>
</dbReference>
<protein>
    <submittedName>
        <fullName evidence="2">GCN5-related N-acetyltransferase</fullName>
    </submittedName>
</protein>
<organism evidence="2 3">
    <name type="scientific">Pseudobacteroides cellulosolvens ATCC 35603 = DSM 2933</name>
    <dbReference type="NCBI Taxonomy" id="398512"/>
    <lineage>
        <taxon>Bacteria</taxon>
        <taxon>Bacillati</taxon>
        <taxon>Bacillota</taxon>
        <taxon>Clostridia</taxon>
        <taxon>Eubacteriales</taxon>
        <taxon>Oscillospiraceae</taxon>
        <taxon>Pseudobacteroides</taxon>
    </lineage>
</organism>
<feature type="domain" description="N-acetyltransferase" evidence="1">
    <location>
        <begin position="1"/>
        <end position="149"/>
    </location>
</feature>
<evidence type="ECO:0000259" key="1">
    <source>
        <dbReference type="PROSITE" id="PS51186"/>
    </source>
</evidence>
<dbReference type="RefSeq" id="WP_050753655.1">
    <property type="nucleotide sequence ID" value="NZ_JQKC01000002.1"/>
</dbReference>
<dbReference type="SUPFAM" id="SSF55729">
    <property type="entry name" value="Acyl-CoA N-acyltransferases (Nat)"/>
    <property type="match status" value="1"/>
</dbReference>
<dbReference type="Gene3D" id="3.40.630.30">
    <property type="match status" value="1"/>
</dbReference>
<dbReference type="GO" id="GO:0016747">
    <property type="term" value="F:acyltransferase activity, transferring groups other than amino-acyl groups"/>
    <property type="evidence" value="ECO:0007669"/>
    <property type="project" value="InterPro"/>
</dbReference>
<dbReference type="PROSITE" id="PS51186">
    <property type="entry name" value="GNAT"/>
    <property type="match status" value="1"/>
</dbReference>
<dbReference type="CDD" id="cd04301">
    <property type="entry name" value="NAT_SF"/>
    <property type="match status" value="1"/>
</dbReference>
<dbReference type="OrthoDB" id="9786032at2"/>
<dbReference type="InterPro" id="IPR016181">
    <property type="entry name" value="Acyl_CoA_acyltransferase"/>
</dbReference>
<accession>A0A0L6JSX1</accession>
<dbReference type="Proteomes" id="UP000036923">
    <property type="component" value="Unassembled WGS sequence"/>
</dbReference>
<dbReference type="Pfam" id="PF00583">
    <property type="entry name" value="Acetyltransf_1"/>
    <property type="match status" value="1"/>
</dbReference>